<evidence type="ECO:0000313" key="1">
    <source>
        <dbReference type="EMBL" id="KAJ8796014.1"/>
    </source>
</evidence>
<dbReference type="PANTHER" id="PTHR46302:SF3">
    <property type="entry name" value="DOUBLECORTIN DOMAIN-CONTAINING PROTEIN 1"/>
    <property type="match status" value="1"/>
</dbReference>
<organism evidence="1 2">
    <name type="scientific">Eschrichtius robustus</name>
    <name type="common">California gray whale</name>
    <name type="synonym">Eschrichtius gibbosus</name>
    <dbReference type="NCBI Taxonomy" id="9764"/>
    <lineage>
        <taxon>Eukaryota</taxon>
        <taxon>Metazoa</taxon>
        <taxon>Chordata</taxon>
        <taxon>Craniata</taxon>
        <taxon>Vertebrata</taxon>
        <taxon>Euteleostomi</taxon>
        <taxon>Mammalia</taxon>
        <taxon>Eutheria</taxon>
        <taxon>Laurasiatheria</taxon>
        <taxon>Artiodactyla</taxon>
        <taxon>Whippomorpha</taxon>
        <taxon>Cetacea</taxon>
        <taxon>Mysticeti</taxon>
        <taxon>Eschrichtiidae</taxon>
        <taxon>Eschrichtius</taxon>
    </lineage>
</organism>
<dbReference type="PANTHER" id="PTHR46302">
    <property type="entry name" value="DOUBLECORTIN DOMAIN-CONTAINING PROTEIN 1"/>
    <property type="match status" value="1"/>
</dbReference>
<dbReference type="Proteomes" id="UP001159641">
    <property type="component" value="Unassembled WGS sequence"/>
</dbReference>
<dbReference type="AlphaFoldDB" id="A0AB34HXE4"/>
<dbReference type="GO" id="GO:1902412">
    <property type="term" value="P:regulation of mitotic cytokinesis"/>
    <property type="evidence" value="ECO:0007669"/>
    <property type="project" value="InterPro"/>
</dbReference>
<dbReference type="InterPro" id="IPR043188">
    <property type="entry name" value="DCDC1"/>
</dbReference>
<keyword evidence="2" id="KW-1185">Reference proteome</keyword>
<accession>A0AB34HXE4</accession>
<name>A0AB34HXE4_ESCRO</name>
<dbReference type="GO" id="GO:0030496">
    <property type="term" value="C:midbody"/>
    <property type="evidence" value="ECO:0007669"/>
    <property type="project" value="TreeGrafter"/>
</dbReference>
<gene>
    <name evidence="1" type="ORF">J1605_002776</name>
</gene>
<sequence>MTITWAIKHEGTGKPGQWKHSRVENPLWNKLTYMWPVLPSGQLNERRLLAFIHLTGTQRKPSEISSAAVVLKPLSAVVTTCYETRLVYVSCGEHWINPDLSIAQQKKQIFLRNLASDISKIQTFCSTRKIEEPLDPCLAATSGKLPCMALSKSWVMAELPRNQIQVHVAMPQIGVVRTAQECSEIITDMSLQFVHFSSALVLEVQSDIVLGAKLAVRKPIFGEEKQILEPEGKQVQKNALTSGNASSEIL</sequence>
<comment type="caution">
    <text evidence="1">The sequence shown here is derived from an EMBL/GenBank/DDBJ whole genome shotgun (WGS) entry which is preliminary data.</text>
</comment>
<proteinExistence type="predicted"/>
<dbReference type="EMBL" id="JAIQCJ010000544">
    <property type="protein sequence ID" value="KAJ8796014.1"/>
    <property type="molecule type" value="Genomic_DNA"/>
</dbReference>
<evidence type="ECO:0000313" key="2">
    <source>
        <dbReference type="Proteomes" id="UP001159641"/>
    </source>
</evidence>
<dbReference type="GO" id="GO:0008017">
    <property type="term" value="F:microtubule binding"/>
    <property type="evidence" value="ECO:0007669"/>
    <property type="project" value="InterPro"/>
</dbReference>
<reference evidence="1 2" key="1">
    <citation type="submission" date="2022-11" db="EMBL/GenBank/DDBJ databases">
        <title>Whole genome sequence of Eschrichtius robustus ER-17-0199.</title>
        <authorList>
            <person name="Bruniche-Olsen A."/>
            <person name="Black A.N."/>
            <person name="Fields C.J."/>
            <person name="Walden K."/>
            <person name="Dewoody J.A."/>
        </authorList>
    </citation>
    <scope>NUCLEOTIDE SEQUENCE [LARGE SCALE GENOMIC DNA]</scope>
    <source>
        <strain evidence="1">ER-17-0199</strain>
        <tissue evidence="1">Blubber</tissue>
    </source>
</reference>
<protein>
    <submittedName>
        <fullName evidence="1">Uncharacterized protein</fullName>
    </submittedName>
</protein>